<feature type="transmembrane region" description="Helical" evidence="1">
    <location>
        <begin position="41"/>
        <end position="61"/>
    </location>
</feature>
<keyword evidence="1" id="KW-0472">Membrane</keyword>
<sequence>METVKSVSWEESVLGVYGGDNENAPRIGSEPMNIRSLGGHLIHYTTATFLILQLLSLYPSGPSSFNCDLDL</sequence>
<evidence type="ECO:0000313" key="2">
    <source>
        <dbReference type="EMBL" id="KAH3815246.1"/>
    </source>
</evidence>
<reference evidence="2" key="1">
    <citation type="journal article" date="2019" name="bioRxiv">
        <title>The Genome of the Zebra Mussel, Dreissena polymorpha: A Resource for Invasive Species Research.</title>
        <authorList>
            <person name="McCartney M.A."/>
            <person name="Auch B."/>
            <person name="Kono T."/>
            <person name="Mallez S."/>
            <person name="Zhang Y."/>
            <person name="Obille A."/>
            <person name="Becker A."/>
            <person name="Abrahante J.E."/>
            <person name="Garbe J."/>
            <person name="Badalamenti J.P."/>
            <person name="Herman A."/>
            <person name="Mangelson H."/>
            <person name="Liachko I."/>
            <person name="Sullivan S."/>
            <person name="Sone E.D."/>
            <person name="Koren S."/>
            <person name="Silverstein K.A.T."/>
            <person name="Beckman K.B."/>
            <person name="Gohl D.M."/>
        </authorList>
    </citation>
    <scope>NUCLEOTIDE SEQUENCE</scope>
    <source>
        <strain evidence="2">Duluth1</strain>
        <tissue evidence="2">Whole animal</tissue>
    </source>
</reference>
<protein>
    <submittedName>
        <fullName evidence="2">Uncharacterized protein</fullName>
    </submittedName>
</protein>
<keyword evidence="1" id="KW-0812">Transmembrane</keyword>
<dbReference type="Proteomes" id="UP000828390">
    <property type="component" value="Unassembled WGS sequence"/>
</dbReference>
<name>A0A9D4GGU0_DREPO</name>
<evidence type="ECO:0000313" key="3">
    <source>
        <dbReference type="Proteomes" id="UP000828390"/>
    </source>
</evidence>
<proteinExistence type="predicted"/>
<accession>A0A9D4GGU0</accession>
<evidence type="ECO:0000256" key="1">
    <source>
        <dbReference type="SAM" id="Phobius"/>
    </source>
</evidence>
<organism evidence="2 3">
    <name type="scientific">Dreissena polymorpha</name>
    <name type="common">Zebra mussel</name>
    <name type="synonym">Mytilus polymorpha</name>
    <dbReference type="NCBI Taxonomy" id="45954"/>
    <lineage>
        <taxon>Eukaryota</taxon>
        <taxon>Metazoa</taxon>
        <taxon>Spiralia</taxon>
        <taxon>Lophotrochozoa</taxon>
        <taxon>Mollusca</taxon>
        <taxon>Bivalvia</taxon>
        <taxon>Autobranchia</taxon>
        <taxon>Heteroconchia</taxon>
        <taxon>Euheterodonta</taxon>
        <taxon>Imparidentia</taxon>
        <taxon>Neoheterodontei</taxon>
        <taxon>Myida</taxon>
        <taxon>Dreissenoidea</taxon>
        <taxon>Dreissenidae</taxon>
        <taxon>Dreissena</taxon>
    </lineage>
</organism>
<dbReference type="EMBL" id="JAIWYP010000006">
    <property type="protein sequence ID" value="KAH3815246.1"/>
    <property type="molecule type" value="Genomic_DNA"/>
</dbReference>
<dbReference type="AlphaFoldDB" id="A0A9D4GGU0"/>
<keyword evidence="1" id="KW-1133">Transmembrane helix</keyword>
<reference evidence="2" key="2">
    <citation type="submission" date="2020-11" db="EMBL/GenBank/DDBJ databases">
        <authorList>
            <person name="McCartney M.A."/>
            <person name="Auch B."/>
            <person name="Kono T."/>
            <person name="Mallez S."/>
            <person name="Becker A."/>
            <person name="Gohl D.M."/>
            <person name="Silverstein K.A.T."/>
            <person name="Koren S."/>
            <person name="Bechman K.B."/>
            <person name="Herman A."/>
            <person name="Abrahante J.E."/>
            <person name="Garbe J."/>
        </authorList>
    </citation>
    <scope>NUCLEOTIDE SEQUENCE</scope>
    <source>
        <strain evidence="2">Duluth1</strain>
        <tissue evidence="2">Whole animal</tissue>
    </source>
</reference>
<comment type="caution">
    <text evidence="2">The sequence shown here is derived from an EMBL/GenBank/DDBJ whole genome shotgun (WGS) entry which is preliminary data.</text>
</comment>
<gene>
    <name evidence="2" type="ORF">DPMN_143768</name>
</gene>
<keyword evidence="3" id="KW-1185">Reference proteome</keyword>